<dbReference type="OrthoDB" id="9000887at2"/>
<gene>
    <name evidence="1" type="ORF">CRENPOLYSF1_610016</name>
</gene>
<accession>A0A1R4HFE1</accession>
<proteinExistence type="predicted"/>
<evidence type="ECO:0000313" key="1">
    <source>
        <dbReference type="EMBL" id="SJM94944.1"/>
    </source>
</evidence>
<dbReference type="AlphaFoldDB" id="A0A1R4HFE1"/>
<dbReference type="Proteomes" id="UP000195667">
    <property type="component" value="Unassembled WGS sequence"/>
</dbReference>
<evidence type="ECO:0008006" key="3">
    <source>
        <dbReference type="Google" id="ProtNLM"/>
    </source>
</evidence>
<dbReference type="EMBL" id="FUKI01000139">
    <property type="protein sequence ID" value="SJM94944.1"/>
    <property type="molecule type" value="Genomic_DNA"/>
</dbReference>
<reference evidence="2" key="1">
    <citation type="submission" date="2017-02" db="EMBL/GenBank/DDBJ databases">
        <authorList>
            <person name="Daims H."/>
        </authorList>
    </citation>
    <scope>NUCLEOTIDE SEQUENCE [LARGE SCALE GENOMIC DNA]</scope>
</reference>
<evidence type="ECO:0000313" key="2">
    <source>
        <dbReference type="Proteomes" id="UP000195667"/>
    </source>
</evidence>
<name>A0A1R4HFE1_9GAMM</name>
<sequence>MNNYDINSAWNAVAPILEKFRYYDIKNIVKLAGFNTKIIKSLGFDDWRQQNTGTDQLVSEIEEHFINFADEIKPRFLNMVIEEILSGRYNSYSGSDDNLEETLQYYLNRLGWQLIDNKVLPIEILDLSDLNELDTSAREDLVKAATKFRDGDLSGAISSACAAVDGATARVYKDKDLGDPNKSQSFQERCNKSLKAIGIFEAIDKQLIEIQWKEPDINQFKENLKKSLSQAAYVMQALRSNMSDVHGTKPVIKPLVFDSIKWSQIIVRLLSEKYDP</sequence>
<protein>
    <recommendedName>
        <fullName evidence="3">Abortive infection protein-like C-terminal domain-containing protein</fullName>
    </recommendedName>
</protein>
<dbReference type="RefSeq" id="WP_087144559.1">
    <property type="nucleotide sequence ID" value="NZ_FUKI01000139.1"/>
</dbReference>
<keyword evidence="2" id="KW-1185">Reference proteome</keyword>
<organism evidence="1 2">
    <name type="scientific">Crenothrix polyspora</name>
    <dbReference type="NCBI Taxonomy" id="360316"/>
    <lineage>
        <taxon>Bacteria</taxon>
        <taxon>Pseudomonadati</taxon>
        <taxon>Pseudomonadota</taxon>
        <taxon>Gammaproteobacteria</taxon>
        <taxon>Methylococcales</taxon>
        <taxon>Crenotrichaceae</taxon>
        <taxon>Crenothrix</taxon>
    </lineage>
</organism>